<dbReference type="CDD" id="cd20071">
    <property type="entry name" value="SET_SMYD"/>
    <property type="match status" value="1"/>
</dbReference>
<dbReference type="SMART" id="SM00317">
    <property type="entry name" value="SET"/>
    <property type="match status" value="1"/>
</dbReference>
<gene>
    <name evidence="6" type="ORF">C7999DRAFT_30983</name>
</gene>
<feature type="region of interest" description="Disordered" evidence="4">
    <location>
        <begin position="1257"/>
        <end position="1283"/>
    </location>
</feature>
<protein>
    <recommendedName>
        <fullName evidence="5">SET domain-containing protein</fullName>
    </recommendedName>
</protein>
<dbReference type="Gene3D" id="1.25.40.20">
    <property type="entry name" value="Ankyrin repeat-containing domain"/>
    <property type="match status" value="4"/>
</dbReference>
<dbReference type="InterPro" id="IPR002110">
    <property type="entry name" value="Ankyrin_rpt"/>
</dbReference>
<evidence type="ECO:0000256" key="3">
    <source>
        <dbReference type="PROSITE-ProRule" id="PRU00023"/>
    </source>
</evidence>
<evidence type="ECO:0000259" key="5">
    <source>
        <dbReference type="PROSITE" id="PS50280"/>
    </source>
</evidence>
<dbReference type="InterPro" id="IPR046341">
    <property type="entry name" value="SET_dom_sf"/>
</dbReference>
<feature type="repeat" description="ANK" evidence="3">
    <location>
        <begin position="240"/>
        <end position="272"/>
    </location>
</feature>
<dbReference type="Pfam" id="PF00856">
    <property type="entry name" value="SET"/>
    <property type="match status" value="1"/>
</dbReference>
<keyword evidence="2 3" id="KW-0040">ANK repeat</keyword>
<evidence type="ECO:0000313" key="7">
    <source>
        <dbReference type="Proteomes" id="UP001303647"/>
    </source>
</evidence>
<dbReference type="SUPFAM" id="SSF48403">
    <property type="entry name" value="Ankyrin repeat"/>
    <property type="match status" value="1"/>
</dbReference>
<keyword evidence="7" id="KW-1185">Reference proteome</keyword>
<feature type="compositionally biased region" description="Low complexity" evidence="4">
    <location>
        <begin position="477"/>
        <end position="497"/>
    </location>
</feature>
<sequence length="1389" mass="154457">MSEVERVEGEPATQVEIVVRDSESEPASPLIEEKHNHKADQKLLDATNKWQEDEDEVEEWLCKGADPNARSTDNLSTPLHNAAGKGYVNIVRTLLSRGADPNAARSDQWTPLHVAANKDQVECLRLLLKRKAALNALNDSHQTPLNLAAAGRRRKATDFLLEQAGVDVNISDDRQKTALHNACAAGWADTVETLLGKGALADTQDDIKRVPIHYAATASNLRVVRSLLAVGISVNVQDKSKITPLHEASARGDADIVEMLIANGASVNMHDRRGKTPLHVASAHNRARVVNILLAHGADVNVVAHDGCTSLHEALRFGATHAADRLLAHGAEPSMPLNTQALPRGTQIAASEPPWDEFTHTVMRRADIVEGIFGSADDNQRREVRQSLQASVWPWPPRPFILARPTVQQLLDEETSPILGKADKGAATWIHLPANNRAWVEDVFKILYASQQQRDEQNHDTGAAVQTQEDESETDESVSSSSSDSTGWRNSSWSSDSTDAEESDESHDAARIRKLLSILAFIKSQFNGIRTETARQTEQGFSDGGIRSFSSKYQTDNMVALALPIIDIDLRQYYYDRTKAQEVERKAAGNGTENGGPNKENKTKVEKNAEADAETAILEKIKEYTVDDGGLPVEAESSYLQLMAKLRAAYGHQVDVPVSLDEYFHESIGEIELNVRNGDQVISRFIARQRAEADRITTELQNATGATEQGPQHDKSPGQLEAGLGDQPQTAAVTDQFCQRILTVPRFWIWKLDKNTVVTSFPQRWDETGRQGCLAREIWMALIEKVLDEQKFRTHEIRLDVDDLLAEIAKTCLQFRPSFRLMGKVYTYPDVFASEVAFVSRQVTSLYRQYRNALGHSVGDFSRSIKLATECLITVDDILSELTMIKRVYRDQGRAMLLLKTGDRDKPDPDGSLNYDTVEWGYEGLRSTMDKHIIARLKHLEKDAQMVRKSITTLLDLRQRQVAIESALSSEAQSDMLFKQSSILFIFTLATVLFAPLSWVAALMALKINDFTPESEWWSQSRVAGASGGGMSLITSPRMAHVVADSQDSLLSSGIEPEAFYEVEIPGKGSGLIANRTIRKGEIIMQRAPALLIQNHPHIDFEPGLRLEMYQAAVDRLPEPTRTNFLRQTGDTIYEKVQKNSFRVFVDGDTQHSAHLGIFPEVSKFNHDCRPNVHYRISNFTHTTVAVRDIPAGEELTVSYIYGMVPRAERLEQLREWGFTCSCPQCALSDRESSASDNRIRQIKMLEDEIESLMSAAASNRRRRRQRGSGAEGGGAEGNEDVALRPEMGSKLVELYLEERLDAYLTPAYTRAALLYSMFGHEERAQNYAREAVGALEREKGPRAGSLPSMRRLAENPRAHWSWGVMVTSGEAGGTRDKKNQTGGRGVRA</sequence>
<feature type="region of interest" description="Disordered" evidence="4">
    <location>
        <begin position="702"/>
        <end position="722"/>
    </location>
</feature>
<reference evidence="6" key="2">
    <citation type="submission" date="2023-05" db="EMBL/GenBank/DDBJ databases">
        <authorList>
            <consortium name="Lawrence Berkeley National Laboratory"/>
            <person name="Steindorff A."/>
            <person name="Hensen N."/>
            <person name="Bonometti L."/>
            <person name="Westerberg I."/>
            <person name="Brannstrom I.O."/>
            <person name="Guillou S."/>
            <person name="Cros-Aarteil S."/>
            <person name="Calhoun S."/>
            <person name="Haridas S."/>
            <person name="Kuo A."/>
            <person name="Mondo S."/>
            <person name="Pangilinan J."/>
            <person name="Riley R."/>
            <person name="Labutti K."/>
            <person name="Andreopoulos B."/>
            <person name="Lipzen A."/>
            <person name="Chen C."/>
            <person name="Yanf M."/>
            <person name="Daum C."/>
            <person name="Ng V."/>
            <person name="Clum A."/>
            <person name="Ohm R."/>
            <person name="Martin F."/>
            <person name="Silar P."/>
            <person name="Natvig D."/>
            <person name="Lalanne C."/>
            <person name="Gautier V."/>
            <person name="Ament-Velasquez S.L."/>
            <person name="Kruys A."/>
            <person name="Hutchinson M.I."/>
            <person name="Powell A.J."/>
            <person name="Barry K."/>
            <person name="Miller A.N."/>
            <person name="Grigoriev I.V."/>
            <person name="Debuchy R."/>
            <person name="Gladieux P."/>
            <person name="Thoren M.H."/>
            <person name="Johannesson H."/>
        </authorList>
    </citation>
    <scope>NUCLEOTIDE SEQUENCE</scope>
    <source>
        <strain evidence="6">CBS 359.72</strain>
    </source>
</reference>
<feature type="domain" description="SET" evidence="5">
    <location>
        <begin position="1058"/>
        <end position="1201"/>
    </location>
</feature>
<proteinExistence type="predicted"/>
<reference evidence="6" key="1">
    <citation type="journal article" date="2023" name="Mol. Phylogenet. Evol.">
        <title>Genome-scale phylogeny and comparative genomics of the fungal order Sordariales.</title>
        <authorList>
            <person name="Hensen N."/>
            <person name="Bonometti L."/>
            <person name="Westerberg I."/>
            <person name="Brannstrom I.O."/>
            <person name="Guillou S."/>
            <person name="Cros-Aarteil S."/>
            <person name="Calhoun S."/>
            <person name="Haridas S."/>
            <person name="Kuo A."/>
            <person name="Mondo S."/>
            <person name="Pangilinan J."/>
            <person name="Riley R."/>
            <person name="LaButti K."/>
            <person name="Andreopoulos B."/>
            <person name="Lipzen A."/>
            <person name="Chen C."/>
            <person name="Yan M."/>
            <person name="Daum C."/>
            <person name="Ng V."/>
            <person name="Clum A."/>
            <person name="Steindorff A."/>
            <person name="Ohm R.A."/>
            <person name="Martin F."/>
            <person name="Silar P."/>
            <person name="Natvig D.O."/>
            <person name="Lalanne C."/>
            <person name="Gautier V."/>
            <person name="Ament-Velasquez S.L."/>
            <person name="Kruys A."/>
            <person name="Hutchinson M.I."/>
            <person name="Powell A.J."/>
            <person name="Barry K."/>
            <person name="Miller A.N."/>
            <person name="Grigoriev I.V."/>
            <person name="Debuchy R."/>
            <person name="Gladieux P."/>
            <person name="Hiltunen Thoren M."/>
            <person name="Johannesson H."/>
        </authorList>
    </citation>
    <scope>NUCLEOTIDE SEQUENCE</scope>
    <source>
        <strain evidence="6">CBS 359.72</strain>
    </source>
</reference>
<dbReference type="InterPro" id="IPR001214">
    <property type="entry name" value="SET_dom"/>
</dbReference>
<dbReference type="SMART" id="SM00248">
    <property type="entry name" value="ANK"/>
    <property type="match status" value="8"/>
</dbReference>
<evidence type="ECO:0000256" key="1">
    <source>
        <dbReference type="ARBA" id="ARBA00022737"/>
    </source>
</evidence>
<evidence type="ECO:0000256" key="4">
    <source>
        <dbReference type="SAM" id="MobiDB-lite"/>
    </source>
</evidence>
<feature type="repeat" description="ANK" evidence="3">
    <location>
        <begin position="107"/>
        <end position="139"/>
    </location>
</feature>
<feature type="compositionally biased region" description="Basic and acidic residues" evidence="4">
    <location>
        <begin position="31"/>
        <end position="40"/>
    </location>
</feature>
<dbReference type="PROSITE" id="PS50297">
    <property type="entry name" value="ANK_REP_REGION"/>
    <property type="match status" value="5"/>
</dbReference>
<feature type="region of interest" description="Disordered" evidence="4">
    <location>
        <begin position="452"/>
        <end position="505"/>
    </location>
</feature>
<dbReference type="Proteomes" id="UP001303647">
    <property type="component" value="Unassembled WGS sequence"/>
</dbReference>
<feature type="repeat" description="ANK" evidence="3">
    <location>
        <begin position="174"/>
        <end position="206"/>
    </location>
</feature>
<dbReference type="PROSITE" id="PS50088">
    <property type="entry name" value="ANK_REPEAT"/>
    <property type="match status" value="7"/>
</dbReference>
<dbReference type="PANTHER" id="PTHR24198">
    <property type="entry name" value="ANKYRIN REPEAT AND PROTEIN KINASE DOMAIN-CONTAINING PROTEIN"/>
    <property type="match status" value="1"/>
</dbReference>
<dbReference type="SUPFAM" id="SSF82199">
    <property type="entry name" value="SET domain"/>
    <property type="match status" value="1"/>
</dbReference>
<dbReference type="PROSITE" id="PS50280">
    <property type="entry name" value="SET"/>
    <property type="match status" value="1"/>
</dbReference>
<dbReference type="EMBL" id="MU857635">
    <property type="protein sequence ID" value="KAK4248619.1"/>
    <property type="molecule type" value="Genomic_DNA"/>
</dbReference>
<dbReference type="Pfam" id="PF12796">
    <property type="entry name" value="Ank_2"/>
    <property type="match status" value="2"/>
</dbReference>
<organism evidence="6 7">
    <name type="scientific">Corynascus novoguineensis</name>
    <dbReference type="NCBI Taxonomy" id="1126955"/>
    <lineage>
        <taxon>Eukaryota</taxon>
        <taxon>Fungi</taxon>
        <taxon>Dikarya</taxon>
        <taxon>Ascomycota</taxon>
        <taxon>Pezizomycotina</taxon>
        <taxon>Sordariomycetes</taxon>
        <taxon>Sordariomycetidae</taxon>
        <taxon>Sordariales</taxon>
        <taxon>Chaetomiaceae</taxon>
        <taxon>Corynascus</taxon>
    </lineage>
</organism>
<feature type="repeat" description="ANK" evidence="3">
    <location>
        <begin position="207"/>
        <end position="239"/>
    </location>
</feature>
<feature type="repeat" description="ANK" evidence="3">
    <location>
        <begin position="74"/>
        <end position="106"/>
    </location>
</feature>
<dbReference type="Gene3D" id="2.170.270.10">
    <property type="entry name" value="SET domain"/>
    <property type="match status" value="1"/>
</dbReference>
<evidence type="ECO:0000313" key="6">
    <source>
        <dbReference type="EMBL" id="KAK4248619.1"/>
    </source>
</evidence>
<feature type="repeat" description="ANK" evidence="3">
    <location>
        <begin position="306"/>
        <end position="338"/>
    </location>
</feature>
<feature type="region of interest" description="Disordered" evidence="4">
    <location>
        <begin position="1365"/>
        <end position="1389"/>
    </location>
</feature>
<comment type="caution">
    <text evidence="6">The sequence shown here is derived from an EMBL/GenBank/DDBJ whole genome shotgun (WGS) entry which is preliminary data.</text>
</comment>
<feature type="region of interest" description="Disordered" evidence="4">
    <location>
        <begin position="1"/>
        <end position="40"/>
    </location>
</feature>
<evidence type="ECO:0000256" key="2">
    <source>
        <dbReference type="ARBA" id="ARBA00023043"/>
    </source>
</evidence>
<name>A0AAN7CUM0_9PEZI</name>
<dbReference type="PANTHER" id="PTHR24198:SF194">
    <property type="entry name" value="INVERSIN-A"/>
    <property type="match status" value="1"/>
</dbReference>
<feature type="region of interest" description="Disordered" evidence="4">
    <location>
        <begin position="585"/>
        <end position="608"/>
    </location>
</feature>
<accession>A0AAN7CUM0</accession>
<dbReference type="InterPro" id="IPR036770">
    <property type="entry name" value="Ankyrin_rpt-contain_sf"/>
</dbReference>
<dbReference type="PRINTS" id="PR01415">
    <property type="entry name" value="ANKYRIN"/>
</dbReference>
<keyword evidence="1" id="KW-0677">Repeat</keyword>
<feature type="repeat" description="ANK" evidence="3">
    <location>
        <begin position="273"/>
        <end position="305"/>
    </location>
</feature>
<feature type="compositionally biased region" description="Basic and acidic residues" evidence="4">
    <location>
        <begin position="599"/>
        <end position="608"/>
    </location>
</feature>